<feature type="binding site" evidence="10">
    <location>
        <position position="114"/>
    </location>
    <ligand>
        <name>ATP</name>
        <dbReference type="ChEBI" id="CHEBI:30616"/>
    </ligand>
</feature>
<dbReference type="PROSITE" id="PS00240">
    <property type="entry name" value="RECEPTOR_TYR_KIN_III"/>
    <property type="match status" value="1"/>
</dbReference>
<evidence type="ECO:0000256" key="9">
    <source>
        <dbReference type="ARBA" id="ARBA00051243"/>
    </source>
</evidence>
<dbReference type="GO" id="GO:0007169">
    <property type="term" value="P:cell surface receptor protein tyrosine kinase signaling pathway"/>
    <property type="evidence" value="ECO:0007669"/>
    <property type="project" value="InterPro"/>
</dbReference>
<feature type="transmembrane region" description="Helical" evidence="11">
    <location>
        <begin position="6"/>
        <end position="23"/>
    </location>
</feature>
<dbReference type="InterPro" id="IPR017441">
    <property type="entry name" value="Protein_kinase_ATP_BS"/>
</dbReference>
<dbReference type="InterPro" id="IPR050122">
    <property type="entry name" value="RTK"/>
</dbReference>
<dbReference type="Pfam" id="PF07714">
    <property type="entry name" value="PK_Tyr_Ser-Thr"/>
    <property type="match status" value="1"/>
</dbReference>
<feature type="domain" description="Protein kinase" evidence="12">
    <location>
        <begin position="80"/>
        <end position="300"/>
    </location>
</feature>
<keyword evidence="11" id="KW-1133">Transmembrane helix</keyword>
<keyword evidence="6" id="KW-0418">Kinase</keyword>
<evidence type="ECO:0000256" key="6">
    <source>
        <dbReference type="ARBA" id="ARBA00022777"/>
    </source>
</evidence>
<evidence type="ECO:0000256" key="2">
    <source>
        <dbReference type="ARBA" id="ARBA00011902"/>
    </source>
</evidence>
<dbReference type="InterPro" id="IPR008266">
    <property type="entry name" value="Tyr_kinase_AS"/>
</dbReference>
<dbReference type="GO" id="GO:0004714">
    <property type="term" value="F:transmembrane receptor protein tyrosine kinase activity"/>
    <property type="evidence" value="ECO:0007669"/>
    <property type="project" value="UniProtKB-EC"/>
</dbReference>
<dbReference type="CDD" id="cd00192">
    <property type="entry name" value="PTKc"/>
    <property type="match status" value="1"/>
</dbReference>
<dbReference type="OrthoDB" id="3256376at2759"/>
<accession>A0A8J2P9U8</accession>
<dbReference type="EC" id="2.7.10.1" evidence="2"/>
<dbReference type="PANTHER" id="PTHR24416">
    <property type="entry name" value="TYROSINE-PROTEIN KINASE RECEPTOR"/>
    <property type="match status" value="1"/>
</dbReference>
<keyword evidence="7 10" id="KW-0067">ATP-binding</keyword>
<comment type="subcellular location">
    <subcellularLocation>
        <location evidence="1">Membrane</location>
        <topology evidence="1">Single-pass membrane protein</topology>
    </subcellularLocation>
</comment>
<dbReference type="PROSITE" id="PS00109">
    <property type="entry name" value="PROTEIN_KINASE_TYR"/>
    <property type="match status" value="1"/>
</dbReference>
<dbReference type="AlphaFoldDB" id="A0A8J2P9U8"/>
<keyword evidence="3" id="KW-0597">Phosphoprotein</keyword>
<dbReference type="GO" id="GO:0005886">
    <property type="term" value="C:plasma membrane"/>
    <property type="evidence" value="ECO:0007669"/>
    <property type="project" value="TreeGrafter"/>
</dbReference>
<dbReference type="PANTHER" id="PTHR24416:SF600">
    <property type="entry name" value="PDGF- AND VEGF-RECEPTOR RELATED, ISOFORM J"/>
    <property type="match status" value="1"/>
</dbReference>
<evidence type="ECO:0000256" key="5">
    <source>
        <dbReference type="ARBA" id="ARBA00022741"/>
    </source>
</evidence>
<keyword evidence="11" id="KW-0812">Transmembrane</keyword>
<organism evidence="13 14">
    <name type="scientific">Allacma fusca</name>
    <dbReference type="NCBI Taxonomy" id="39272"/>
    <lineage>
        <taxon>Eukaryota</taxon>
        <taxon>Metazoa</taxon>
        <taxon>Ecdysozoa</taxon>
        <taxon>Arthropoda</taxon>
        <taxon>Hexapoda</taxon>
        <taxon>Collembola</taxon>
        <taxon>Symphypleona</taxon>
        <taxon>Sminthuridae</taxon>
        <taxon>Allacma</taxon>
    </lineage>
</organism>
<evidence type="ECO:0000313" key="13">
    <source>
        <dbReference type="EMBL" id="CAG7731492.1"/>
    </source>
</evidence>
<feature type="non-terminal residue" evidence="13">
    <location>
        <position position="1"/>
    </location>
</feature>
<evidence type="ECO:0000256" key="10">
    <source>
        <dbReference type="PROSITE-ProRule" id="PRU10141"/>
    </source>
</evidence>
<proteinExistence type="predicted"/>
<comment type="caution">
    <text evidence="13">The sequence shown here is derived from an EMBL/GenBank/DDBJ whole genome shotgun (WGS) entry which is preliminary data.</text>
</comment>
<comment type="catalytic activity">
    <reaction evidence="9">
        <text>L-tyrosyl-[protein] + ATP = O-phospho-L-tyrosyl-[protein] + ADP + H(+)</text>
        <dbReference type="Rhea" id="RHEA:10596"/>
        <dbReference type="Rhea" id="RHEA-COMP:10136"/>
        <dbReference type="Rhea" id="RHEA-COMP:20101"/>
        <dbReference type="ChEBI" id="CHEBI:15378"/>
        <dbReference type="ChEBI" id="CHEBI:30616"/>
        <dbReference type="ChEBI" id="CHEBI:46858"/>
        <dbReference type="ChEBI" id="CHEBI:61978"/>
        <dbReference type="ChEBI" id="CHEBI:456216"/>
        <dbReference type="EC" id="2.7.10.1"/>
    </reaction>
</comment>
<keyword evidence="4" id="KW-0808">Transferase</keyword>
<dbReference type="PROSITE" id="PS50011">
    <property type="entry name" value="PROTEIN_KINASE_DOM"/>
    <property type="match status" value="1"/>
</dbReference>
<protein>
    <recommendedName>
        <fullName evidence="2">receptor protein-tyrosine kinase</fullName>
        <ecNumber evidence="2">2.7.10.1</ecNumber>
    </recommendedName>
</protein>
<keyword evidence="14" id="KW-1185">Reference proteome</keyword>
<evidence type="ECO:0000256" key="11">
    <source>
        <dbReference type="SAM" id="Phobius"/>
    </source>
</evidence>
<evidence type="ECO:0000256" key="3">
    <source>
        <dbReference type="ARBA" id="ARBA00022553"/>
    </source>
</evidence>
<gene>
    <name evidence="13" type="ORF">AFUS01_LOCUS20079</name>
</gene>
<evidence type="ECO:0000256" key="8">
    <source>
        <dbReference type="ARBA" id="ARBA00023137"/>
    </source>
</evidence>
<dbReference type="PROSITE" id="PS00107">
    <property type="entry name" value="PROTEIN_KINASE_ATP"/>
    <property type="match status" value="1"/>
</dbReference>
<name>A0A8J2P9U8_9HEXA</name>
<dbReference type="InterPro" id="IPR001245">
    <property type="entry name" value="Ser-Thr/Tyr_kinase_cat_dom"/>
</dbReference>
<sequence>MIGFSIAACVGVVIFVILSLVFWRRIQKQKKLLRQLTEEEIAEFELGNPEAVNTDENTNNQGHLLAYNMAYEFPKENLDIHMNDKLGSGAFGVVVKAFAKGIYTTEELSLVAVKTIKANAEITYFKALLMELKIMSRIGRHPNIVNLLGACTRDIRKREVFIIVEFCANGNLENYIRTRRHGFVDIFKKSSKETSAPMYQNSLPKDSVSTENLLTWSYQIASGMEYLASRKVIHGDLATRNVLLTESLFAKIGDFGLSRQLYSYSNYVKKNQSPLPWRWMALESLRDMEFSTKSDVWAFG</sequence>
<evidence type="ECO:0000259" key="12">
    <source>
        <dbReference type="PROSITE" id="PS50011"/>
    </source>
</evidence>
<dbReference type="FunFam" id="3.30.200.20:FF:000586">
    <property type="entry name" value="Receptor protein-tyrosine kinase"/>
    <property type="match status" value="1"/>
</dbReference>
<keyword evidence="11" id="KW-0472">Membrane</keyword>
<evidence type="ECO:0000256" key="4">
    <source>
        <dbReference type="ARBA" id="ARBA00022679"/>
    </source>
</evidence>
<keyword evidence="8" id="KW-0829">Tyrosine-protein kinase</keyword>
<dbReference type="InterPro" id="IPR001824">
    <property type="entry name" value="Tyr_kinase_rcpt_3_CS"/>
</dbReference>
<keyword evidence="5 10" id="KW-0547">Nucleotide-binding</keyword>
<evidence type="ECO:0000256" key="7">
    <source>
        <dbReference type="ARBA" id="ARBA00022840"/>
    </source>
</evidence>
<dbReference type="EMBL" id="CAJVCH010213739">
    <property type="protein sequence ID" value="CAG7731492.1"/>
    <property type="molecule type" value="Genomic_DNA"/>
</dbReference>
<dbReference type="GO" id="GO:0043235">
    <property type="term" value="C:receptor complex"/>
    <property type="evidence" value="ECO:0007669"/>
    <property type="project" value="TreeGrafter"/>
</dbReference>
<reference evidence="13" key="1">
    <citation type="submission" date="2021-06" db="EMBL/GenBank/DDBJ databases">
        <authorList>
            <person name="Hodson N. C."/>
            <person name="Mongue J. A."/>
            <person name="Jaron S. K."/>
        </authorList>
    </citation>
    <scope>NUCLEOTIDE SEQUENCE</scope>
</reference>
<dbReference type="Proteomes" id="UP000708208">
    <property type="component" value="Unassembled WGS sequence"/>
</dbReference>
<evidence type="ECO:0000313" key="14">
    <source>
        <dbReference type="Proteomes" id="UP000708208"/>
    </source>
</evidence>
<dbReference type="InterPro" id="IPR000719">
    <property type="entry name" value="Prot_kinase_dom"/>
</dbReference>
<dbReference type="GO" id="GO:0005524">
    <property type="term" value="F:ATP binding"/>
    <property type="evidence" value="ECO:0007669"/>
    <property type="project" value="UniProtKB-UniRule"/>
</dbReference>
<evidence type="ECO:0000256" key="1">
    <source>
        <dbReference type="ARBA" id="ARBA00004167"/>
    </source>
</evidence>